<comment type="catalytic activity">
    <reaction evidence="1">
        <text>ATP + protein L-histidine = ADP + protein N-phospho-L-histidine.</text>
        <dbReference type="EC" id="2.7.13.3"/>
    </reaction>
</comment>
<dbReference type="Gene3D" id="3.30.565.10">
    <property type="entry name" value="Histidine kinase-like ATPase, C-terminal domain"/>
    <property type="match status" value="1"/>
</dbReference>
<feature type="domain" description="Histidine kinase" evidence="8">
    <location>
        <begin position="182"/>
        <end position="316"/>
    </location>
</feature>
<evidence type="ECO:0000256" key="2">
    <source>
        <dbReference type="ARBA" id="ARBA00012438"/>
    </source>
</evidence>
<evidence type="ECO:0000259" key="9">
    <source>
        <dbReference type="PROSITE" id="PS50110"/>
    </source>
</evidence>
<dbReference type="InterPro" id="IPR036890">
    <property type="entry name" value="HATPase_C_sf"/>
</dbReference>
<proteinExistence type="predicted"/>
<dbReference type="InterPro" id="IPR036097">
    <property type="entry name" value="HisK_dim/P_sf"/>
</dbReference>
<dbReference type="PANTHER" id="PTHR43304">
    <property type="entry name" value="PHYTOCHROME-LIKE PROTEIN CPH1"/>
    <property type="match status" value="1"/>
</dbReference>
<dbReference type="InterPro" id="IPR052162">
    <property type="entry name" value="Sensor_kinase/Photoreceptor"/>
</dbReference>
<dbReference type="Proteomes" id="UP000027153">
    <property type="component" value="Unassembled WGS sequence"/>
</dbReference>
<evidence type="ECO:0000313" key="10">
    <source>
        <dbReference type="EMBL" id="KCZ71443.1"/>
    </source>
</evidence>
<evidence type="ECO:0000313" key="11">
    <source>
        <dbReference type="Proteomes" id="UP000027153"/>
    </source>
</evidence>
<sequence>MGTQLRVLIVEDSENDALLVVRELRRGGYDPVFERVDTAEAMREALEKKTWDVIIADYIMPHFSGLEALRVLQRGGLDLPFIIISGRIGEDIAVDAMRAGAHDYIIKGNLTRLIPAIEREMHEAEVRRERKRALEELRESEARYRNLVDELEMRVEERTAELAQRTEDLARSNAELEQFAYVASHDLQEPLRMISGFTQILARRYKGKLDKSADEYIAYIVDGAARMQRMIEDLLAYSRVGTQGKSFEHINLEAVFDQAVTNLRVAIEKNGGAMTHDFLPTVMADDSQMVQLFQNLISNGIKFRGEEVQHVHISARIKENGIYSGFFRFV</sequence>
<keyword evidence="7" id="KW-0175">Coiled coil</keyword>
<evidence type="ECO:0000256" key="5">
    <source>
        <dbReference type="ARBA" id="ARBA00022777"/>
    </source>
</evidence>
<dbReference type="CDD" id="cd00156">
    <property type="entry name" value="REC"/>
    <property type="match status" value="1"/>
</dbReference>
<protein>
    <recommendedName>
        <fullName evidence="2">histidine kinase</fullName>
        <ecNumber evidence="2">2.7.13.3</ecNumber>
    </recommendedName>
</protein>
<dbReference type="SUPFAM" id="SSF47384">
    <property type="entry name" value="Homodimeric domain of signal transducing histidine kinase"/>
    <property type="match status" value="1"/>
</dbReference>
<feature type="modified residue" description="4-aspartylphosphate" evidence="6">
    <location>
        <position position="57"/>
    </location>
</feature>
<dbReference type="InterPro" id="IPR003661">
    <property type="entry name" value="HisK_dim/P_dom"/>
</dbReference>
<dbReference type="PROSITE" id="PS50110">
    <property type="entry name" value="RESPONSE_REGULATORY"/>
    <property type="match status" value="1"/>
</dbReference>
<feature type="domain" description="Response regulatory" evidence="9">
    <location>
        <begin position="6"/>
        <end position="122"/>
    </location>
</feature>
<evidence type="ECO:0000256" key="1">
    <source>
        <dbReference type="ARBA" id="ARBA00000085"/>
    </source>
</evidence>
<dbReference type="SMART" id="SM00448">
    <property type="entry name" value="REC"/>
    <property type="match status" value="1"/>
</dbReference>
<dbReference type="SUPFAM" id="SSF55874">
    <property type="entry name" value="ATPase domain of HSP90 chaperone/DNA topoisomerase II/histidine kinase"/>
    <property type="match status" value="1"/>
</dbReference>
<dbReference type="RefSeq" id="WP_052368804.1">
    <property type="nucleotide sequence ID" value="NZ_JMIY01000005.1"/>
</dbReference>
<dbReference type="GO" id="GO:0000155">
    <property type="term" value="F:phosphorelay sensor kinase activity"/>
    <property type="evidence" value="ECO:0007669"/>
    <property type="project" value="InterPro"/>
</dbReference>
<dbReference type="AlphaFoldDB" id="A0A062V4E1"/>
<evidence type="ECO:0000256" key="7">
    <source>
        <dbReference type="SAM" id="Coils"/>
    </source>
</evidence>
<name>A0A062V4E1_9EURY</name>
<keyword evidence="11" id="KW-1185">Reference proteome</keyword>
<dbReference type="EMBL" id="JMIY01000005">
    <property type="protein sequence ID" value="KCZ71443.1"/>
    <property type="molecule type" value="Genomic_DNA"/>
</dbReference>
<dbReference type="OrthoDB" id="342253at2157"/>
<dbReference type="PROSITE" id="PS50109">
    <property type="entry name" value="HIS_KIN"/>
    <property type="match status" value="1"/>
</dbReference>
<dbReference type="PATRIC" id="fig|1392998.3.peg.2169"/>
<dbReference type="Pfam" id="PF00512">
    <property type="entry name" value="HisKA"/>
    <property type="match status" value="1"/>
</dbReference>
<organism evidence="10 11">
    <name type="scientific">Candidatus Methanoperedens nitratireducens</name>
    <dbReference type="NCBI Taxonomy" id="1392998"/>
    <lineage>
        <taxon>Archaea</taxon>
        <taxon>Methanobacteriati</taxon>
        <taxon>Methanobacteriota</taxon>
        <taxon>Stenosarchaea group</taxon>
        <taxon>Methanomicrobia</taxon>
        <taxon>Methanosarcinales</taxon>
        <taxon>ANME-2 cluster</taxon>
        <taxon>Candidatus Methanoperedentaceae</taxon>
        <taxon>Candidatus Methanoperedens</taxon>
    </lineage>
</organism>
<accession>A0A062V4E1</accession>
<evidence type="ECO:0000259" key="8">
    <source>
        <dbReference type="PROSITE" id="PS50109"/>
    </source>
</evidence>
<reference evidence="10 11" key="1">
    <citation type="journal article" date="2013" name="Nature">
        <title>Anaerobic oxidation of methane coupled to nitrate reduction in a novel archaeal lineage.</title>
        <authorList>
            <person name="Haroon M.F."/>
            <person name="Hu S."/>
            <person name="Shi Y."/>
            <person name="Imelfort M."/>
            <person name="Keller J."/>
            <person name="Hugenholtz P."/>
            <person name="Yuan Z."/>
            <person name="Tyson G.W."/>
        </authorList>
    </citation>
    <scope>NUCLEOTIDE SEQUENCE [LARGE SCALE GENOMIC DNA]</scope>
    <source>
        <strain evidence="10 11">ANME-2d</strain>
    </source>
</reference>
<comment type="caution">
    <text evidence="10">The sequence shown here is derived from an EMBL/GenBank/DDBJ whole genome shotgun (WGS) entry which is preliminary data.</text>
</comment>
<dbReference type="InterPro" id="IPR011006">
    <property type="entry name" value="CheY-like_superfamily"/>
</dbReference>
<dbReference type="Pfam" id="PF00072">
    <property type="entry name" value="Response_reg"/>
    <property type="match status" value="1"/>
</dbReference>
<dbReference type="SUPFAM" id="SSF52172">
    <property type="entry name" value="CheY-like"/>
    <property type="match status" value="1"/>
</dbReference>
<gene>
    <name evidence="10" type="ORF">ANME2D_02173</name>
</gene>
<keyword evidence="5 10" id="KW-0418">Kinase</keyword>
<dbReference type="InterPro" id="IPR001789">
    <property type="entry name" value="Sig_transdc_resp-reg_receiver"/>
</dbReference>
<dbReference type="SMART" id="SM00388">
    <property type="entry name" value="HisKA"/>
    <property type="match status" value="1"/>
</dbReference>
<dbReference type="Gene3D" id="3.40.50.2300">
    <property type="match status" value="1"/>
</dbReference>
<dbReference type="EC" id="2.7.13.3" evidence="2"/>
<feature type="coiled-coil region" evidence="7">
    <location>
        <begin position="123"/>
        <end position="168"/>
    </location>
</feature>
<dbReference type="Gene3D" id="1.10.287.130">
    <property type="match status" value="1"/>
</dbReference>
<dbReference type="InterPro" id="IPR005467">
    <property type="entry name" value="His_kinase_dom"/>
</dbReference>
<evidence type="ECO:0000256" key="4">
    <source>
        <dbReference type="ARBA" id="ARBA00022679"/>
    </source>
</evidence>
<evidence type="ECO:0000256" key="3">
    <source>
        <dbReference type="ARBA" id="ARBA00022553"/>
    </source>
</evidence>
<keyword evidence="4" id="KW-0808">Transferase</keyword>
<dbReference type="CDD" id="cd00082">
    <property type="entry name" value="HisKA"/>
    <property type="match status" value="1"/>
</dbReference>
<keyword evidence="3 6" id="KW-0597">Phosphoprotein</keyword>
<dbReference type="PANTHER" id="PTHR43304:SF1">
    <property type="entry name" value="PAC DOMAIN-CONTAINING PROTEIN"/>
    <property type="match status" value="1"/>
</dbReference>
<evidence type="ECO:0000256" key="6">
    <source>
        <dbReference type="PROSITE-ProRule" id="PRU00169"/>
    </source>
</evidence>